<dbReference type="GO" id="GO:0005634">
    <property type="term" value="C:nucleus"/>
    <property type="evidence" value="ECO:0007669"/>
    <property type="project" value="UniProtKB-SubCell"/>
</dbReference>
<dbReference type="Pfam" id="PF02944">
    <property type="entry name" value="BESS"/>
    <property type="match status" value="1"/>
</dbReference>
<gene>
    <name evidence="5" type="ORF">CALMAC_LOCUS10622</name>
</gene>
<dbReference type="OrthoDB" id="6159213at2759"/>
<dbReference type="InterPro" id="IPR006578">
    <property type="entry name" value="MADF-dom"/>
</dbReference>
<dbReference type="PANTHER" id="PTHR12243">
    <property type="entry name" value="MADF DOMAIN TRANSCRIPTION FACTOR"/>
    <property type="match status" value="1"/>
</dbReference>
<keyword evidence="1" id="KW-0539">Nucleus</keyword>
<protein>
    <submittedName>
        <fullName evidence="5">Uncharacterized protein</fullName>
    </submittedName>
</protein>
<accession>A0A653CNP6</accession>
<dbReference type="InterPro" id="IPR039353">
    <property type="entry name" value="TF_Adf1"/>
</dbReference>
<organism evidence="5 6">
    <name type="scientific">Callosobruchus maculatus</name>
    <name type="common">Southern cowpea weevil</name>
    <name type="synonym">Pulse bruchid</name>
    <dbReference type="NCBI Taxonomy" id="64391"/>
    <lineage>
        <taxon>Eukaryota</taxon>
        <taxon>Metazoa</taxon>
        <taxon>Ecdysozoa</taxon>
        <taxon>Arthropoda</taxon>
        <taxon>Hexapoda</taxon>
        <taxon>Insecta</taxon>
        <taxon>Pterygota</taxon>
        <taxon>Neoptera</taxon>
        <taxon>Endopterygota</taxon>
        <taxon>Coleoptera</taxon>
        <taxon>Polyphaga</taxon>
        <taxon>Cucujiformia</taxon>
        <taxon>Chrysomeloidea</taxon>
        <taxon>Chrysomelidae</taxon>
        <taxon>Bruchinae</taxon>
        <taxon>Bruchini</taxon>
        <taxon>Callosobruchus</taxon>
    </lineage>
</organism>
<dbReference type="GO" id="GO:0003677">
    <property type="term" value="F:DNA binding"/>
    <property type="evidence" value="ECO:0007669"/>
    <property type="project" value="InterPro"/>
</dbReference>
<evidence type="ECO:0000256" key="1">
    <source>
        <dbReference type="PROSITE-ProRule" id="PRU00371"/>
    </source>
</evidence>
<evidence type="ECO:0000259" key="3">
    <source>
        <dbReference type="PROSITE" id="PS51029"/>
    </source>
</evidence>
<dbReference type="InterPro" id="IPR004210">
    <property type="entry name" value="BESS_motif"/>
</dbReference>
<dbReference type="GO" id="GO:0006357">
    <property type="term" value="P:regulation of transcription by RNA polymerase II"/>
    <property type="evidence" value="ECO:0007669"/>
    <property type="project" value="TreeGrafter"/>
</dbReference>
<reference evidence="5 6" key="1">
    <citation type="submission" date="2019-01" db="EMBL/GenBank/DDBJ databases">
        <authorList>
            <person name="Sayadi A."/>
        </authorList>
    </citation>
    <scope>NUCLEOTIDE SEQUENCE [LARGE SCALE GENOMIC DNA]</scope>
</reference>
<evidence type="ECO:0000313" key="6">
    <source>
        <dbReference type="Proteomes" id="UP000410492"/>
    </source>
</evidence>
<dbReference type="GO" id="GO:0005667">
    <property type="term" value="C:transcription regulator complex"/>
    <property type="evidence" value="ECO:0007669"/>
    <property type="project" value="TreeGrafter"/>
</dbReference>
<feature type="compositionally biased region" description="Polar residues" evidence="2">
    <location>
        <begin position="142"/>
        <end position="151"/>
    </location>
</feature>
<dbReference type="Proteomes" id="UP000410492">
    <property type="component" value="Unassembled WGS sequence"/>
</dbReference>
<dbReference type="PANTHER" id="PTHR12243:SF69">
    <property type="entry name" value="SI:CH73-59F11.3"/>
    <property type="match status" value="1"/>
</dbReference>
<comment type="subcellular location">
    <subcellularLocation>
        <location evidence="1">Nucleus</location>
    </subcellularLocation>
</comment>
<feature type="domain" description="BESS" evidence="4">
    <location>
        <begin position="181"/>
        <end position="220"/>
    </location>
</feature>
<proteinExistence type="predicted"/>
<dbReference type="PROSITE" id="PS51029">
    <property type="entry name" value="MADF"/>
    <property type="match status" value="1"/>
</dbReference>
<evidence type="ECO:0000256" key="2">
    <source>
        <dbReference type="SAM" id="MobiDB-lite"/>
    </source>
</evidence>
<dbReference type="PROSITE" id="PS51031">
    <property type="entry name" value="BESS"/>
    <property type="match status" value="1"/>
</dbReference>
<feature type="region of interest" description="Disordered" evidence="2">
    <location>
        <begin position="142"/>
        <end position="169"/>
    </location>
</feature>
<evidence type="ECO:0000313" key="5">
    <source>
        <dbReference type="EMBL" id="VEN49545.1"/>
    </source>
</evidence>
<keyword evidence="6" id="KW-1185">Reference proteome</keyword>
<dbReference type="EMBL" id="CAACVG010008380">
    <property type="protein sequence ID" value="VEN49545.1"/>
    <property type="molecule type" value="Genomic_DNA"/>
</dbReference>
<dbReference type="AlphaFoldDB" id="A0A653CNP6"/>
<sequence>MNINVLIDEVFARPLLWKPKQKDLEKHHHKHMKYIFELEGLWNEVAAKLFTSRHAVRSKWKSLRNRFKHTLKTADPERYTGEWKYFYSLIFLKDQFMPTGPRAEDRWTSPRENQDWWFQPEFQISPESPNYDVEFPPLPVSSALTSSSTTEQSKRKRQCPLEVEDEESEQVKEKRTKCTEEDEDMNFFKSLLPHVRNLSPYEKIDYRLKIMKLTLDLLTPNQNISCHPTTTGSPNLELPSGVNGNIIIDSVYSLHESIKLESDTE</sequence>
<name>A0A653CNP6_CALMS</name>
<feature type="domain" description="MADF" evidence="3">
    <location>
        <begin position="5"/>
        <end position="97"/>
    </location>
</feature>
<dbReference type="Pfam" id="PF10545">
    <property type="entry name" value="MADF_DNA_bdg"/>
    <property type="match status" value="1"/>
</dbReference>
<dbReference type="SMART" id="SM00595">
    <property type="entry name" value="MADF"/>
    <property type="match status" value="1"/>
</dbReference>
<evidence type="ECO:0000259" key="4">
    <source>
        <dbReference type="PROSITE" id="PS51031"/>
    </source>
</evidence>